<evidence type="ECO:0000313" key="2">
    <source>
        <dbReference type="EMBL" id="KPL86107.1"/>
    </source>
</evidence>
<evidence type="ECO:0000313" key="3">
    <source>
        <dbReference type="Proteomes" id="UP000050277"/>
    </source>
</evidence>
<gene>
    <name evidence="2" type="ORF">SE18_14655</name>
</gene>
<dbReference type="EMBL" id="LGKP01000022">
    <property type="protein sequence ID" value="KPL86107.1"/>
    <property type="molecule type" value="Genomic_DNA"/>
</dbReference>
<proteinExistence type="predicted"/>
<name>A0A0P6XQB0_9CHLR</name>
<sequence>MRRPFAKRGFPRKGGQREPDIKIIQKQDAKGKVFFRCGDQVLIHEGHEGTRSNATTKRTKHTQARFFSHRLPEEV</sequence>
<comment type="caution">
    <text evidence="2">The sequence shown here is derived from an EMBL/GenBank/DDBJ whole genome shotgun (WGS) entry which is preliminary data.</text>
</comment>
<dbReference type="AlphaFoldDB" id="A0A0P6XQB0"/>
<feature type="region of interest" description="Disordered" evidence="1">
    <location>
        <begin position="46"/>
        <end position="75"/>
    </location>
</feature>
<reference evidence="2 3" key="1">
    <citation type="submission" date="2015-07" db="EMBL/GenBank/DDBJ databases">
        <title>Whole genome sequence of Herpetosiphon geysericola DSM 7119.</title>
        <authorList>
            <person name="Hemp J."/>
            <person name="Ward L.M."/>
            <person name="Pace L.A."/>
            <person name="Fischer W.W."/>
        </authorList>
    </citation>
    <scope>NUCLEOTIDE SEQUENCE [LARGE SCALE GENOMIC DNA]</scope>
    <source>
        <strain evidence="2 3">DSM 7119</strain>
    </source>
</reference>
<evidence type="ECO:0000256" key="1">
    <source>
        <dbReference type="SAM" id="MobiDB-lite"/>
    </source>
</evidence>
<accession>A0A0P6XQB0</accession>
<dbReference type="Proteomes" id="UP000050277">
    <property type="component" value="Unassembled WGS sequence"/>
</dbReference>
<keyword evidence="3" id="KW-1185">Reference proteome</keyword>
<organism evidence="2 3">
    <name type="scientific">Herpetosiphon geysericola</name>
    <dbReference type="NCBI Taxonomy" id="70996"/>
    <lineage>
        <taxon>Bacteria</taxon>
        <taxon>Bacillati</taxon>
        <taxon>Chloroflexota</taxon>
        <taxon>Chloroflexia</taxon>
        <taxon>Herpetosiphonales</taxon>
        <taxon>Herpetosiphonaceae</taxon>
        <taxon>Herpetosiphon</taxon>
    </lineage>
</organism>
<protein>
    <submittedName>
        <fullName evidence="2">Uncharacterized protein</fullName>
    </submittedName>
</protein>